<dbReference type="SUPFAM" id="SSF49265">
    <property type="entry name" value="Fibronectin type III"/>
    <property type="match status" value="1"/>
</dbReference>
<keyword evidence="1" id="KW-0732">Signal</keyword>
<reference evidence="2 3" key="1">
    <citation type="submission" date="2020-03" db="EMBL/GenBank/DDBJ databases">
        <title>Metabolic flexibility allows generalist bacteria to become dominant in a frequently disturbed ecosystem.</title>
        <authorList>
            <person name="Chen Y.-J."/>
            <person name="Leung P.M."/>
            <person name="Bay S.K."/>
            <person name="Hugenholtz P."/>
            <person name="Kessler A.J."/>
            <person name="Shelley G."/>
            <person name="Waite D.W."/>
            <person name="Cook P.L."/>
            <person name="Greening C."/>
        </authorList>
    </citation>
    <scope>NUCLEOTIDE SEQUENCE [LARGE SCALE GENOMIC DNA]</scope>
    <source>
        <strain evidence="2">SS_bin_28</strain>
    </source>
</reference>
<evidence type="ECO:0000256" key="1">
    <source>
        <dbReference type="SAM" id="SignalP"/>
    </source>
</evidence>
<dbReference type="Proteomes" id="UP000547674">
    <property type="component" value="Unassembled WGS sequence"/>
</dbReference>
<protein>
    <recommendedName>
        <fullName evidence="4">Fibronectin type-III domain-containing protein</fullName>
    </recommendedName>
</protein>
<organism evidence="2 3">
    <name type="scientific">Eiseniibacteriota bacterium</name>
    <dbReference type="NCBI Taxonomy" id="2212470"/>
    <lineage>
        <taxon>Bacteria</taxon>
        <taxon>Candidatus Eiseniibacteriota</taxon>
    </lineage>
</organism>
<name>A0A7Y2EGQ7_UNCEI</name>
<evidence type="ECO:0000313" key="2">
    <source>
        <dbReference type="EMBL" id="NNF08053.1"/>
    </source>
</evidence>
<evidence type="ECO:0000313" key="3">
    <source>
        <dbReference type="Proteomes" id="UP000547674"/>
    </source>
</evidence>
<feature type="signal peptide" evidence="1">
    <location>
        <begin position="1"/>
        <end position="18"/>
    </location>
</feature>
<dbReference type="AlphaFoldDB" id="A0A7Y2EGQ7"/>
<accession>A0A7Y2EGQ7</accession>
<evidence type="ECO:0008006" key="4">
    <source>
        <dbReference type="Google" id="ProtNLM"/>
    </source>
</evidence>
<proteinExistence type="predicted"/>
<feature type="chain" id="PRO_5030545884" description="Fibronectin type-III domain-containing protein" evidence="1">
    <location>
        <begin position="19"/>
        <end position="323"/>
    </location>
</feature>
<sequence length="323" mass="34875">MKHLSLLLIMLVSLSVFVGCSEDNPIVPVTSLSPPTDVVMVTGEFSITLSWDASTFESAADFEGYNVYVDTTSIASVSDSTGATFLEARKVNTTPVVTRSFTVTQDGMGMDLVRGQKYYLHVRSARADGKLSIASNEVDTAPRPEGSNNTGDTALLMYDFSASTSTRSAYGWDRFAGTGAPFSTNEANAAEIDFFMVEEANSVDDGSEFVSPAQASFTSGWAIRNETLFKDLGAGDDAWNTSIAPDVADMTTKVKVIEDHTYALYTHDMQWIKVRVIPGGLELNVEVNQSGGGTVNLNRVTFDYAYQLINDYGRFKPGLGGAN</sequence>
<dbReference type="InterPro" id="IPR036116">
    <property type="entry name" value="FN3_sf"/>
</dbReference>
<dbReference type="Gene3D" id="2.60.40.10">
    <property type="entry name" value="Immunoglobulins"/>
    <property type="match status" value="1"/>
</dbReference>
<gene>
    <name evidence="2" type="ORF">HKN21_14920</name>
</gene>
<dbReference type="EMBL" id="JABDJR010000603">
    <property type="protein sequence ID" value="NNF08053.1"/>
    <property type="molecule type" value="Genomic_DNA"/>
</dbReference>
<dbReference type="InterPro" id="IPR013783">
    <property type="entry name" value="Ig-like_fold"/>
</dbReference>
<dbReference type="PROSITE" id="PS51257">
    <property type="entry name" value="PROKAR_LIPOPROTEIN"/>
    <property type="match status" value="1"/>
</dbReference>
<comment type="caution">
    <text evidence="2">The sequence shown here is derived from an EMBL/GenBank/DDBJ whole genome shotgun (WGS) entry which is preliminary data.</text>
</comment>